<dbReference type="STRING" id="394193.SAMN04489732_113193"/>
<dbReference type="AlphaFoldDB" id="A0A1H8YC95"/>
<feature type="compositionally biased region" description="Pro residues" evidence="1">
    <location>
        <begin position="59"/>
        <end position="75"/>
    </location>
</feature>
<name>A0A1H8YC95_9PSEU</name>
<dbReference type="EMBL" id="FOEF01000013">
    <property type="protein sequence ID" value="SEP49765.1"/>
    <property type="molecule type" value="Genomic_DNA"/>
</dbReference>
<dbReference type="OrthoDB" id="5191307at2"/>
<evidence type="ECO:0000313" key="3">
    <source>
        <dbReference type="Proteomes" id="UP000198582"/>
    </source>
</evidence>
<feature type="compositionally biased region" description="Low complexity" evidence="1">
    <location>
        <begin position="76"/>
        <end position="90"/>
    </location>
</feature>
<dbReference type="RefSeq" id="WP_091621685.1">
    <property type="nucleotide sequence ID" value="NZ_FOEF01000013.1"/>
</dbReference>
<dbReference type="Proteomes" id="UP000198582">
    <property type="component" value="Unassembled WGS sequence"/>
</dbReference>
<accession>A0A1H8YC95</accession>
<reference evidence="2 3" key="1">
    <citation type="submission" date="2016-10" db="EMBL/GenBank/DDBJ databases">
        <authorList>
            <person name="de Groot N.N."/>
        </authorList>
    </citation>
    <scope>NUCLEOTIDE SEQUENCE [LARGE SCALE GENOMIC DNA]</scope>
    <source>
        <strain evidence="2 3">DSM 44993</strain>
    </source>
</reference>
<organism evidence="2 3">
    <name type="scientific">Amycolatopsis saalfeldensis</name>
    <dbReference type="NCBI Taxonomy" id="394193"/>
    <lineage>
        <taxon>Bacteria</taxon>
        <taxon>Bacillati</taxon>
        <taxon>Actinomycetota</taxon>
        <taxon>Actinomycetes</taxon>
        <taxon>Pseudonocardiales</taxon>
        <taxon>Pseudonocardiaceae</taxon>
        <taxon>Amycolatopsis</taxon>
    </lineage>
</organism>
<sequence length="428" mass="44240">MDGREQVGALARPSADASGATRAAGTPVLVVSAAATAAPAYARTPAPPRTYAPAAPRVLAPPPMLPPPPPAPAPSAPVRTAAPKAKTTRPATRIEPAQVVCWQVSVVAVLACLDRPWPVLTAVSVGAAMVLALTAIRVDGRWLYQLAGLASRFTLRGRRHDLPDSPAKAEALISLLLPGSTIGTLDTAQGATPAISHAHGLTAMVCPEKAVDPRAFPGPAALLPPATEDDPEFVVQAAFHAGTRPDAPPRLWLGVHAVRTADVPGDPELELALRNAVRRIRRALNRAGITAGPPSEEAAFAALTALAHVTGGRNELREDWRFWRTGPVSQACFTLDGWAGLADPVATALTVRLLAPVSGVAVTLTLAARTGGRRSAVLRLAATTEAALDVTSARLTQLLTPAGIRLSRLDGAHFSAVAASLPIGGFPR</sequence>
<evidence type="ECO:0000256" key="1">
    <source>
        <dbReference type="SAM" id="MobiDB-lite"/>
    </source>
</evidence>
<feature type="region of interest" description="Disordered" evidence="1">
    <location>
        <begin position="42"/>
        <end position="90"/>
    </location>
</feature>
<keyword evidence="3" id="KW-1185">Reference proteome</keyword>
<proteinExistence type="predicted"/>
<feature type="region of interest" description="Disordered" evidence="1">
    <location>
        <begin position="1"/>
        <end position="23"/>
    </location>
</feature>
<gene>
    <name evidence="2" type="ORF">SAMN04489732_113193</name>
</gene>
<evidence type="ECO:0000313" key="2">
    <source>
        <dbReference type="EMBL" id="SEP49765.1"/>
    </source>
</evidence>
<protein>
    <submittedName>
        <fullName evidence="2">Type VII secretion protein EccE</fullName>
    </submittedName>
</protein>